<name>A0ACC1YIH8_MELAZ</name>
<protein>
    <submittedName>
        <fullName evidence="1">Uncharacterized protein</fullName>
    </submittedName>
</protein>
<accession>A0ACC1YIH8</accession>
<evidence type="ECO:0000313" key="1">
    <source>
        <dbReference type="EMBL" id="KAJ4723610.1"/>
    </source>
</evidence>
<keyword evidence="2" id="KW-1185">Reference proteome</keyword>
<evidence type="ECO:0000313" key="2">
    <source>
        <dbReference type="Proteomes" id="UP001164539"/>
    </source>
</evidence>
<sequence>MKKMASKIRVLQFYPSYISSPISSAQNSKTQSSIFNLFFSQTVGLLLFLLHHQYGILVPVFISTALVISIILSFVGASVSLLIGILLPQHATIRRYSFRISSTFLASAVLIMACLFFLGIVRQVSSGIKSWKPNEGSGDSFFFYGYVLQVFRKIYPAPEEKLTVEFRN</sequence>
<gene>
    <name evidence="1" type="ORF">OWV82_006957</name>
</gene>
<comment type="caution">
    <text evidence="1">The sequence shown here is derived from an EMBL/GenBank/DDBJ whole genome shotgun (WGS) entry which is preliminary data.</text>
</comment>
<dbReference type="EMBL" id="CM051396">
    <property type="protein sequence ID" value="KAJ4723610.1"/>
    <property type="molecule type" value="Genomic_DNA"/>
</dbReference>
<organism evidence="1 2">
    <name type="scientific">Melia azedarach</name>
    <name type="common">Chinaberry tree</name>
    <dbReference type="NCBI Taxonomy" id="155640"/>
    <lineage>
        <taxon>Eukaryota</taxon>
        <taxon>Viridiplantae</taxon>
        <taxon>Streptophyta</taxon>
        <taxon>Embryophyta</taxon>
        <taxon>Tracheophyta</taxon>
        <taxon>Spermatophyta</taxon>
        <taxon>Magnoliopsida</taxon>
        <taxon>eudicotyledons</taxon>
        <taxon>Gunneridae</taxon>
        <taxon>Pentapetalae</taxon>
        <taxon>rosids</taxon>
        <taxon>malvids</taxon>
        <taxon>Sapindales</taxon>
        <taxon>Meliaceae</taxon>
        <taxon>Melia</taxon>
    </lineage>
</organism>
<dbReference type="Proteomes" id="UP001164539">
    <property type="component" value="Chromosome 3"/>
</dbReference>
<reference evidence="1 2" key="1">
    <citation type="journal article" date="2023" name="Science">
        <title>Complex scaffold remodeling in plant triterpene biosynthesis.</title>
        <authorList>
            <person name="De La Pena R."/>
            <person name="Hodgson H."/>
            <person name="Liu J.C."/>
            <person name="Stephenson M.J."/>
            <person name="Martin A.C."/>
            <person name="Owen C."/>
            <person name="Harkess A."/>
            <person name="Leebens-Mack J."/>
            <person name="Jimenez L.E."/>
            <person name="Osbourn A."/>
            <person name="Sattely E.S."/>
        </authorList>
    </citation>
    <scope>NUCLEOTIDE SEQUENCE [LARGE SCALE GENOMIC DNA]</scope>
    <source>
        <strain evidence="2">cv. JPN11</strain>
        <tissue evidence="1">Leaf</tissue>
    </source>
</reference>
<proteinExistence type="predicted"/>